<dbReference type="EMBL" id="CADCTL010000141">
    <property type="protein sequence ID" value="CAA9250073.1"/>
    <property type="molecule type" value="Genomic_DNA"/>
</dbReference>
<feature type="non-terminal residue" evidence="2">
    <location>
        <position position="1"/>
    </location>
</feature>
<sequence>GPGTRAGRGRQQLDQPGGDGPPIPGLRRRFRRRGPRSAGRRRAARRHCLRALHLVGSRPPANRRPLDAHRRRRLGTGLRGGDRRGAAGDRPLHLHLRRHRLRGRPVRPGWVRGRAPHRGHLGRRGGQRGPPRPHARPGPRRRPRPRHRPERLGHSRPRPATRLPAAARLARAARRVLPRRRHRRARELPGGRRGLRGLRPRGAPQTRPRDRARAADGPAGRTRRRM</sequence>
<feature type="compositionally biased region" description="Basic and acidic residues" evidence="1">
    <location>
        <begin position="80"/>
        <end position="92"/>
    </location>
</feature>
<evidence type="ECO:0000256" key="1">
    <source>
        <dbReference type="SAM" id="MobiDB-lite"/>
    </source>
</evidence>
<feature type="non-terminal residue" evidence="2">
    <location>
        <position position="226"/>
    </location>
</feature>
<feature type="compositionally biased region" description="Basic residues" evidence="1">
    <location>
        <begin position="114"/>
        <end position="159"/>
    </location>
</feature>
<feature type="compositionally biased region" description="Low complexity" evidence="1">
    <location>
        <begin position="160"/>
        <end position="170"/>
    </location>
</feature>
<feature type="compositionally biased region" description="Basic residues" evidence="1">
    <location>
        <begin position="26"/>
        <end position="50"/>
    </location>
</feature>
<feature type="compositionally biased region" description="Basic residues" evidence="1">
    <location>
        <begin position="171"/>
        <end position="185"/>
    </location>
</feature>
<evidence type="ECO:0000313" key="2">
    <source>
        <dbReference type="EMBL" id="CAA9250073.1"/>
    </source>
</evidence>
<feature type="compositionally biased region" description="Basic residues" evidence="1">
    <location>
        <begin position="93"/>
        <end position="105"/>
    </location>
</feature>
<accession>A0A6J4IER8</accession>
<protein>
    <submittedName>
        <fullName evidence="2">Uncharacterized protein</fullName>
    </submittedName>
</protein>
<feature type="region of interest" description="Disordered" evidence="1">
    <location>
        <begin position="1"/>
        <end position="226"/>
    </location>
</feature>
<organism evidence="2">
    <name type="scientific">uncultured Acetobacteraceae bacterium</name>
    <dbReference type="NCBI Taxonomy" id="169975"/>
    <lineage>
        <taxon>Bacteria</taxon>
        <taxon>Pseudomonadati</taxon>
        <taxon>Pseudomonadota</taxon>
        <taxon>Alphaproteobacteria</taxon>
        <taxon>Acetobacterales</taxon>
        <taxon>Acetobacteraceae</taxon>
        <taxon>environmental samples</taxon>
    </lineage>
</organism>
<gene>
    <name evidence="2" type="ORF">AVDCRST_MAG04-2004</name>
</gene>
<name>A0A6J4IER8_9PROT</name>
<dbReference type="AlphaFoldDB" id="A0A6J4IER8"/>
<proteinExistence type="predicted"/>
<reference evidence="2" key="1">
    <citation type="submission" date="2020-02" db="EMBL/GenBank/DDBJ databases">
        <authorList>
            <person name="Meier V. D."/>
        </authorList>
    </citation>
    <scope>NUCLEOTIDE SEQUENCE</scope>
    <source>
        <strain evidence="2">AVDCRST_MAG04</strain>
    </source>
</reference>